<keyword evidence="5" id="KW-0032">Aminotransferase</keyword>
<sequence length="386" mass="41152">MAVGGDVNEPILFSRPFRSPLEKANLAAVIDSDHVHGDGSFTASASAKIAALSDVEHVLLTTSGTHALEMAVRLLDVGAGDEVIVPSFTFTSGANSIVATGGVPVFVDIEGNTGNIDPSLVEAAITPKTKAISVMHYGGVPVDMPAILDIARRHGLTVIEDNAHGLGVKTPFGTLGSVGDIAIQSFHDTKNVHSGEGGAVLISNPKLRERAEIMREKGTNRSKFLRGQVDKYSWVDWGSSYLPSELNAAVLDSQLDSFDAIQARRHEIWNAYQEGLGEWAASAEVSLMTPPGGIHAAHVFFMVMPSEVARDAALTHTRAHGVVSTFHYVPLHTSAAGQKFGRTAGSLAKTDAFSGRLLRLPLWTGMSEAQVTKVIDTMKRFPFPTH</sequence>
<dbReference type="PANTHER" id="PTHR30244">
    <property type="entry name" value="TRANSAMINASE"/>
    <property type="match status" value="1"/>
</dbReference>
<evidence type="ECO:0000313" key="6">
    <source>
        <dbReference type="Proteomes" id="UP000524237"/>
    </source>
</evidence>
<dbReference type="InterPro" id="IPR015422">
    <property type="entry name" value="PyrdxlP-dep_Trfase_small"/>
</dbReference>
<evidence type="ECO:0000256" key="1">
    <source>
        <dbReference type="ARBA" id="ARBA00001933"/>
    </source>
</evidence>
<comment type="caution">
    <text evidence="5">The sequence shown here is derived from an EMBL/GenBank/DDBJ whole genome shotgun (WGS) entry which is preliminary data.</text>
</comment>
<evidence type="ECO:0000256" key="4">
    <source>
        <dbReference type="RuleBase" id="RU004508"/>
    </source>
</evidence>
<feature type="active site" description="Proton acceptor" evidence="2">
    <location>
        <position position="190"/>
    </location>
</feature>
<evidence type="ECO:0000256" key="3">
    <source>
        <dbReference type="PIRSR" id="PIRSR000390-2"/>
    </source>
</evidence>
<protein>
    <submittedName>
        <fullName evidence="5">dTDP-4-amino-4,6-dideoxygalactose transaminase</fullName>
        <ecNumber evidence="5">2.6.1.59</ecNumber>
    </submittedName>
</protein>
<dbReference type="GO" id="GO:0019180">
    <property type="term" value="F:dTDP-4-amino-4,6-dideoxygalactose transaminase activity"/>
    <property type="evidence" value="ECO:0007669"/>
    <property type="project" value="UniProtKB-EC"/>
</dbReference>
<evidence type="ECO:0000256" key="2">
    <source>
        <dbReference type="PIRSR" id="PIRSR000390-1"/>
    </source>
</evidence>
<keyword evidence="6" id="KW-1185">Reference proteome</keyword>
<dbReference type="RefSeq" id="WP_182484722.1">
    <property type="nucleotide sequence ID" value="NZ_JACGWU010000003.1"/>
</dbReference>
<dbReference type="Pfam" id="PF01041">
    <property type="entry name" value="DegT_DnrJ_EryC1"/>
    <property type="match status" value="1"/>
</dbReference>
<gene>
    <name evidence="5" type="ORF">FB555_001388</name>
</gene>
<dbReference type="Proteomes" id="UP000524237">
    <property type="component" value="Unassembled WGS sequence"/>
</dbReference>
<proteinExistence type="inferred from homology"/>
<dbReference type="InterPro" id="IPR015421">
    <property type="entry name" value="PyrdxlP-dep_Trfase_major"/>
</dbReference>
<dbReference type="EC" id="2.6.1.59" evidence="5"/>
<keyword evidence="5" id="KW-0808">Transferase</keyword>
<dbReference type="SUPFAM" id="SSF53383">
    <property type="entry name" value="PLP-dependent transferases"/>
    <property type="match status" value="1"/>
</dbReference>
<dbReference type="InterPro" id="IPR015424">
    <property type="entry name" value="PyrdxlP-dep_Trfase"/>
</dbReference>
<dbReference type="AlphaFoldDB" id="A0A7W3JU90"/>
<accession>A0A7W3JU90</accession>
<dbReference type="Gene3D" id="3.40.640.10">
    <property type="entry name" value="Type I PLP-dependent aspartate aminotransferase-like (Major domain)"/>
    <property type="match status" value="1"/>
</dbReference>
<dbReference type="CDD" id="cd00616">
    <property type="entry name" value="AHBA_syn"/>
    <property type="match status" value="1"/>
</dbReference>
<keyword evidence="3 4" id="KW-0663">Pyridoxal phosphate</keyword>
<comment type="similarity">
    <text evidence="4">Belongs to the DegT/DnrJ/EryC1 family.</text>
</comment>
<dbReference type="PANTHER" id="PTHR30244:SF34">
    <property type="entry name" value="DTDP-4-AMINO-4,6-DIDEOXYGALACTOSE TRANSAMINASE"/>
    <property type="match status" value="1"/>
</dbReference>
<feature type="modified residue" description="N6-(pyridoxal phosphate)lysine" evidence="3">
    <location>
        <position position="190"/>
    </location>
</feature>
<dbReference type="GO" id="GO:0000271">
    <property type="term" value="P:polysaccharide biosynthetic process"/>
    <property type="evidence" value="ECO:0007669"/>
    <property type="project" value="TreeGrafter"/>
</dbReference>
<dbReference type="EMBL" id="JACGWU010000003">
    <property type="protein sequence ID" value="MBA8829285.1"/>
    <property type="molecule type" value="Genomic_DNA"/>
</dbReference>
<dbReference type="InterPro" id="IPR000653">
    <property type="entry name" value="DegT/StrS_aminotransferase"/>
</dbReference>
<comment type="cofactor">
    <cofactor evidence="1">
        <name>pyridoxal 5'-phosphate</name>
        <dbReference type="ChEBI" id="CHEBI:597326"/>
    </cofactor>
</comment>
<evidence type="ECO:0000313" key="5">
    <source>
        <dbReference type="EMBL" id="MBA8829285.1"/>
    </source>
</evidence>
<dbReference type="GO" id="GO:0030170">
    <property type="term" value="F:pyridoxal phosphate binding"/>
    <property type="evidence" value="ECO:0007669"/>
    <property type="project" value="TreeGrafter"/>
</dbReference>
<dbReference type="NCBIfam" id="NF008687">
    <property type="entry name" value="PRK11706.1"/>
    <property type="match status" value="1"/>
</dbReference>
<name>A0A7W3JU90_9MICO</name>
<dbReference type="PIRSF" id="PIRSF000390">
    <property type="entry name" value="PLP_StrS"/>
    <property type="match status" value="1"/>
</dbReference>
<dbReference type="Gene3D" id="3.90.1150.10">
    <property type="entry name" value="Aspartate Aminotransferase, domain 1"/>
    <property type="match status" value="1"/>
</dbReference>
<reference evidence="5 6" key="1">
    <citation type="submission" date="2020-07" db="EMBL/GenBank/DDBJ databases">
        <title>Sequencing the genomes of 1000 actinobacteria strains.</title>
        <authorList>
            <person name="Klenk H.-P."/>
        </authorList>
    </citation>
    <scope>NUCLEOTIDE SEQUENCE [LARGE SCALE GENOMIC DNA]</scope>
    <source>
        <strain evidence="5 6">DSM 23737</strain>
    </source>
</reference>
<organism evidence="5 6">
    <name type="scientific">Alpinimonas psychrophila</name>
    <dbReference type="NCBI Taxonomy" id="748908"/>
    <lineage>
        <taxon>Bacteria</taxon>
        <taxon>Bacillati</taxon>
        <taxon>Actinomycetota</taxon>
        <taxon>Actinomycetes</taxon>
        <taxon>Micrococcales</taxon>
        <taxon>Microbacteriaceae</taxon>
        <taxon>Alpinimonas</taxon>
    </lineage>
</organism>